<reference evidence="8" key="1">
    <citation type="submission" date="2018-04" db="EMBL/GenBank/DDBJ databases">
        <authorList>
            <person name="Cornet L."/>
        </authorList>
    </citation>
    <scope>NUCLEOTIDE SEQUENCE [LARGE SCALE GENOMIC DNA]</scope>
</reference>
<dbReference type="PANTHER" id="PTHR43047">
    <property type="entry name" value="TWO-COMPONENT HISTIDINE PROTEIN KINASE"/>
    <property type="match status" value="1"/>
</dbReference>
<dbReference type="InterPro" id="IPR004358">
    <property type="entry name" value="Sig_transdc_His_kin-like_C"/>
</dbReference>
<dbReference type="Gene3D" id="3.30.565.10">
    <property type="entry name" value="Histidine kinase-like ATPase, C-terminal domain"/>
    <property type="match status" value="1"/>
</dbReference>
<evidence type="ECO:0000313" key="7">
    <source>
        <dbReference type="EMBL" id="PZO42044.1"/>
    </source>
</evidence>
<evidence type="ECO:0000256" key="3">
    <source>
        <dbReference type="ARBA" id="ARBA00022679"/>
    </source>
</evidence>
<evidence type="ECO:0000256" key="2">
    <source>
        <dbReference type="ARBA" id="ARBA00012438"/>
    </source>
</evidence>
<dbReference type="PROSITE" id="PS50109">
    <property type="entry name" value="HIS_KIN"/>
    <property type="match status" value="1"/>
</dbReference>
<organism evidence="7 8">
    <name type="scientific">Shackletoniella antarctica</name>
    <dbReference type="NCBI Taxonomy" id="268115"/>
    <lineage>
        <taxon>Bacteria</taxon>
        <taxon>Bacillati</taxon>
        <taxon>Cyanobacteriota</taxon>
        <taxon>Cyanophyceae</taxon>
        <taxon>Oculatellales</taxon>
        <taxon>Oculatellaceae</taxon>
        <taxon>Shackletoniella</taxon>
    </lineage>
</organism>
<dbReference type="AlphaFoldDB" id="A0A2W4WAI0"/>
<reference evidence="7 8" key="2">
    <citation type="submission" date="2018-06" db="EMBL/GenBank/DDBJ databases">
        <title>Metagenomic assembly of (sub)arctic Cyanobacteria and their associated microbiome from non-axenic cultures.</title>
        <authorList>
            <person name="Baurain D."/>
        </authorList>
    </citation>
    <scope>NUCLEOTIDE SEQUENCE [LARGE SCALE GENOMIC DNA]</scope>
    <source>
        <strain evidence="7">ULC041bin1</strain>
    </source>
</reference>
<gene>
    <name evidence="7" type="ORF">DCF17_09610</name>
</gene>
<dbReference type="EC" id="2.7.13.3" evidence="2"/>
<dbReference type="GO" id="GO:0000160">
    <property type="term" value="P:phosphorelay signal transduction system"/>
    <property type="evidence" value="ECO:0007669"/>
    <property type="project" value="UniProtKB-KW"/>
</dbReference>
<keyword evidence="5" id="KW-0902">Two-component regulatory system</keyword>
<dbReference type="PANTHER" id="PTHR43047:SF64">
    <property type="entry name" value="HISTIDINE KINASE CONTAINING CHEY-HOMOLOGOUS RECEIVER DOMAIN AND PAS DOMAIN-RELATED"/>
    <property type="match status" value="1"/>
</dbReference>
<comment type="caution">
    <text evidence="7">The sequence shown here is derived from an EMBL/GenBank/DDBJ whole genome shotgun (WGS) entry which is preliminary data.</text>
</comment>
<dbReference type="EMBL" id="QBMN01000054">
    <property type="protein sequence ID" value="PZO42044.1"/>
    <property type="molecule type" value="Genomic_DNA"/>
</dbReference>
<dbReference type="CDD" id="cd16922">
    <property type="entry name" value="HATPase_EvgS-ArcB-TorS-like"/>
    <property type="match status" value="1"/>
</dbReference>
<keyword evidence="3" id="KW-0808">Transferase</keyword>
<evidence type="ECO:0000313" key="8">
    <source>
        <dbReference type="Proteomes" id="UP000249081"/>
    </source>
</evidence>
<evidence type="ECO:0000256" key="4">
    <source>
        <dbReference type="ARBA" id="ARBA00022777"/>
    </source>
</evidence>
<dbReference type="PRINTS" id="PR00344">
    <property type="entry name" value="BCTRLSENSOR"/>
</dbReference>
<dbReference type="SUPFAM" id="SSF55874">
    <property type="entry name" value="ATPase domain of HSP90 chaperone/DNA topoisomerase II/histidine kinase"/>
    <property type="match status" value="1"/>
</dbReference>
<dbReference type="InterPro" id="IPR003594">
    <property type="entry name" value="HATPase_dom"/>
</dbReference>
<keyword evidence="4" id="KW-0418">Kinase</keyword>
<dbReference type="InterPro" id="IPR036890">
    <property type="entry name" value="HATPase_C_sf"/>
</dbReference>
<evidence type="ECO:0000256" key="5">
    <source>
        <dbReference type="ARBA" id="ARBA00023012"/>
    </source>
</evidence>
<evidence type="ECO:0000259" key="6">
    <source>
        <dbReference type="PROSITE" id="PS50109"/>
    </source>
</evidence>
<proteinExistence type="predicted"/>
<dbReference type="Proteomes" id="UP000249081">
    <property type="component" value="Unassembled WGS sequence"/>
</dbReference>
<dbReference type="Pfam" id="PF02518">
    <property type="entry name" value="HATPase_c"/>
    <property type="match status" value="1"/>
</dbReference>
<comment type="catalytic activity">
    <reaction evidence="1">
        <text>ATP + protein L-histidine = ADP + protein N-phospho-L-histidine.</text>
        <dbReference type="EC" id="2.7.13.3"/>
    </reaction>
</comment>
<accession>A0A2W4WAI0</accession>
<name>A0A2W4WAI0_9CYAN</name>
<sequence>MNLNLEPTDVALLIQDIQRIFQQKAAEKGIRLRVILDTGLPKALLLDDVRLRQILFNLVGNALKFTEQGHVDIEASCAVLPGPKSDPVVSLNIAVADTGIGIAEADQHLIFNAFTQSDGQSDRKFGGTGLGLTITYRLTHLIGAPSMCRANLATAASLPASLKRWRWSPRVAPSRP</sequence>
<evidence type="ECO:0000256" key="1">
    <source>
        <dbReference type="ARBA" id="ARBA00000085"/>
    </source>
</evidence>
<feature type="domain" description="Histidine kinase" evidence="6">
    <location>
        <begin position="1"/>
        <end position="144"/>
    </location>
</feature>
<dbReference type="GO" id="GO:0004673">
    <property type="term" value="F:protein histidine kinase activity"/>
    <property type="evidence" value="ECO:0007669"/>
    <property type="project" value="UniProtKB-EC"/>
</dbReference>
<protein>
    <recommendedName>
        <fullName evidence="2">histidine kinase</fullName>
        <ecNumber evidence="2">2.7.13.3</ecNumber>
    </recommendedName>
</protein>
<dbReference type="InterPro" id="IPR005467">
    <property type="entry name" value="His_kinase_dom"/>
</dbReference>
<dbReference type="SMART" id="SM00387">
    <property type="entry name" value="HATPase_c"/>
    <property type="match status" value="1"/>
</dbReference>